<dbReference type="Proteomes" id="UP001497516">
    <property type="component" value="Chromosome 10"/>
</dbReference>
<reference evidence="1 2" key="1">
    <citation type="submission" date="2024-04" db="EMBL/GenBank/DDBJ databases">
        <authorList>
            <person name="Fracassetti M."/>
        </authorList>
    </citation>
    <scope>NUCLEOTIDE SEQUENCE [LARGE SCALE GENOMIC DNA]</scope>
</reference>
<accession>A0AAV2CVX4</accession>
<evidence type="ECO:0000313" key="1">
    <source>
        <dbReference type="EMBL" id="CAL1360239.1"/>
    </source>
</evidence>
<dbReference type="AlphaFoldDB" id="A0AAV2CVX4"/>
<dbReference type="EMBL" id="OZ034814">
    <property type="protein sequence ID" value="CAL1360239.1"/>
    <property type="molecule type" value="Genomic_DNA"/>
</dbReference>
<sequence>MGGVGRRRDARNGVVAGAELQLTGRVEEQAAAPSADADGQGLGKAMAGSRWRWSLVRLQRAVEQVVGRIHGRGWGRNENTMKMGGKVLKSRKQDLSLVGKTRAGLEGGFSKHDPAFSYAKDTENPTSFF</sequence>
<keyword evidence="2" id="KW-1185">Reference proteome</keyword>
<gene>
    <name evidence="1" type="ORF">LTRI10_LOCUS7685</name>
</gene>
<name>A0AAV2CVX4_9ROSI</name>
<proteinExistence type="predicted"/>
<protein>
    <submittedName>
        <fullName evidence="1">Uncharacterized protein</fullName>
    </submittedName>
</protein>
<evidence type="ECO:0000313" key="2">
    <source>
        <dbReference type="Proteomes" id="UP001497516"/>
    </source>
</evidence>
<organism evidence="1 2">
    <name type="scientific">Linum trigynum</name>
    <dbReference type="NCBI Taxonomy" id="586398"/>
    <lineage>
        <taxon>Eukaryota</taxon>
        <taxon>Viridiplantae</taxon>
        <taxon>Streptophyta</taxon>
        <taxon>Embryophyta</taxon>
        <taxon>Tracheophyta</taxon>
        <taxon>Spermatophyta</taxon>
        <taxon>Magnoliopsida</taxon>
        <taxon>eudicotyledons</taxon>
        <taxon>Gunneridae</taxon>
        <taxon>Pentapetalae</taxon>
        <taxon>rosids</taxon>
        <taxon>fabids</taxon>
        <taxon>Malpighiales</taxon>
        <taxon>Linaceae</taxon>
        <taxon>Linum</taxon>
    </lineage>
</organism>